<dbReference type="InterPro" id="IPR039660">
    <property type="entry name" value="Ribosomal_eL14"/>
</dbReference>
<feature type="domain" description="KOW" evidence="7">
    <location>
        <begin position="21"/>
        <end position="48"/>
    </location>
</feature>
<evidence type="ECO:0000256" key="2">
    <source>
        <dbReference type="ARBA" id="ARBA00022980"/>
    </source>
</evidence>
<evidence type="ECO:0000259" key="7">
    <source>
        <dbReference type="SMART" id="SM00739"/>
    </source>
</evidence>
<evidence type="ECO:0000256" key="1">
    <source>
        <dbReference type="ARBA" id="ARBA00006592"/>
    </source>
</evidence>
<comment type="caution">
    <text evidence="8">The sequence shown here is derived from an EMBL/GenBank/DDBJ whole genome shotgun (WGS) entry which is preliminary data.</text>
</comment>
<evidence type="ECO:0000256" key="5">
    <source>
        <dbReference type="ARBA" id="ARBA00035318"/>
    </source>
</evidence>
<dbReference type="PANTHER" id="PTHR11127:SF2">
    <property type="entry name" value="LARGE RIBOSOMAL SUBUNIT PROTEIN EL14"/>
    <property type="match status" value="1"/>
</dbReference>
<dbReference type="Pfam" id="PF01929">
    <property type="entry name" value="Ribosomal_L14e"/>
    <property type="match status" value="1"/>
</dbReference>
<dbReference type="InterPro" id="IPR008991">
    <property type="entry name" value="Translation_prot_SH3-like_sf"/>
</dbReference>
<dbReference type="GO" id="GO:0003723">
    <property type="term" value="F:RNA binding"/>
    <property type="evidence" value="ECO:0007669"/>
    <property type="project" value="InterPro"/>
</dbReference>
<dbReference type="GO" id="GO:0003735">
    <property type="term" value="F:structural constituent of ribosome"/>
    <property type="evidence" value="ECO:0007669"/>
    <property type="project" value="InterPro"/>
</dbReference>
<keyword evidence="9" id="KW-1185">Reference proteome</keyword>
<feature type="compositionally biased region" description="Basic and acidic residues" evidence="6">
    <location>
        <begin position="183"/>
        <end position="194"/>
    </location>
</feature>
<evidence type="ECO:0000256" key="3">
    <source>
        <dbReference type="ARBA" id="ARBA00023274"/>
    </source>
</evidence>
<keyword evidence="3" id="KW-0687">Ribonucleoprotein</keyword>
<dbReference type="GO" id="GO:0042273">
    <property type="term" value="P:ribosomal large subunit biogenesis"/>
    <property type="evidence" value="ECO:0007669"/>
    <property type="project" value="TreeGrafter"/>
</dbReference>
<keyword evidence="2" id="KW-0689">Ribosomal protein</keyword>
<dbReference type="Pfam" id="PF00467">
    <property type="entry name" value="KOW"/>
    <property type="match status" value="1"/>
</dbReference>
<gene>
    <name evidence="8" type="ORF">OTU49_012982</name>
</gene>
<feature type="region of interest" description="Disordered" evidence="6">
    <location>
        <begin position="148"/>
        <end position="210"/>
    </location>
</feature>
<dbReference type="GO" id="GO:0022625">
    <property type="term" value="C:cytosolic large ribosomal subunit"/>
    <property type="evidence" value="ECO:0007669"/>
    <property type="project" value="TreeGrafter"/>
</dbReference>
<proteinExistence type="inferred from homology"/>
<sequence>RILQQHRRRGKMKFNPTFRKRVEIGRVVYINEGPYKGKLAAIVDVIDTNRALIDGPCTNVPRQGFKYSEMFLTKYTIKINRSQKTKYVRLAWEAANVDQQFAESEWNRNLNKDVLRSKMTDFDRYKLGRAKQSRNKIIKDAYFRIKKQDRKERRQGIAKKPKAKGKSKSKKGAAKKTSVKKGVAKEDPVKEDKVKKVRAKKDKAQKEKAK</sequence>
<protein>
    <recommendedName>
        <fullName evidence="4">Large ribosomal subunit protein eL14</fullName>
    </recommendedName>
    <alternativeName>
        <fullName evidence="5">60S ribosomal protein L14</fullName>
    </alternativeName>
</protein>
<dbReference type="Gene3D" id="2.30.30.30">
    <property type="match status" value="1"/>
</dbReference>
<feature type="compositionally biased region" description="Basic residues" evidence="6">
    <location>
        <begin position="156"/>
        <end position="179"/>
    </location>
</feature>
<comment type="similarity">
    <text evidence="1">Belongs to the eukaryotic ribosomal protein eL14 family.</text>
</comment>
<dbReference type="PANTHER" id="PTHR11127">
    <property type="entry name" value="60S RIBOSOMAL PROTEIN L14"/>
    <property type="match status" value="1"/>
</dbReference>
<dbReference type="Gene3D" id="6.10.250.2270">
    <property type="match status" value="1"/>
</dbReference>
<dbReference type="CDD" id="cd23702">
    <property type="entry name" value="eL14"/>
    <property type="match status" value="1"/>
</dbReference>
<name>A0AAW0VVA7_CHEQU</name>
<evidence type="ECO:0000256" key="6">
    <source>
        <dbReference type="SAM" id="MobiDB-lite"/>
    </source>
</evidence>
<evidence type="ECO:0000256" key="4">
    <source>
        <dbReference type="ARBA" id="ARBA00035215"/>
    </source>
</evidence>
<evidence type="ECO:0000313" key="9">
    <source>
        <dbReference type="Proteomes" id="UP001445076"/>
    </source>
</evidence>
<dbReference type="InterPro" id="IPR005824">
    <property type="entry name" value="KOW"/>
</dbReference>
<dbReference type="AlphaFoldDB" id="A0AAW0VVA7"/>
<accession>A0AAW0VVA7</accession>
<dbReference type="InterPro" id="IPR014722">
    <property type="entry name" value="Rib_uL2_dom2"/>
</dbReference>
<dbReference type="InterPro" id="IPR002784">
    <property type="entry name" value="Ribosomal_eL14_dom"/>
</dbReference>
<dbReference type="Proteomes" id="UP001445076">
    <property type="component" value="Unassembled WGS sequence"/>
</dbReference>
<reference evidence="8 9" key="1">
    <citation type="journal article" date="2024" name="BMC Genomics">
        <title>Genome assembly of redclaw crayfish (Cherax quadricarinatus) provides insights into its immune adaptation and hypoxia tolerance.</title>
        <authorList>
            <person name="Liu Z."/>
            <person name="Zheng J."/>
            <person name="Li H."/>
            <person name="Fang K."/>
            <person name="Wang S."/>
            <person name="He J."/>
            <person name="Zhou D."/>
            <person name="Weng S."/>
            <person name="Chi M."/>
            <person name="Gu Z."/>
            <person name="He J."/>
            <person name="Li F."/>
            <person name="Wang M."/>
        </authorList>
    </citation>
    <scope>NUCLEOTIDE SEQUENCE [LARGE SCALE GENOMIC DNA]</scope>
    <source>
        <strain evidence="8">ZL_2023a</strain>
    </source>
</reference>
<feature type="non-terminal residue" evidence="8">
    <location>
        <position position="1"/>
    </location>
</feature>
<dbReference type="SUPFAM" id="SSF50104">
    <property type="entry name" value="Translation proteins SH3-like domain"/>
    <property type="match status" value="1"/>
</dbReference>
<dbReference type="GO" id="GO:0006412">
    <property type="term" value="P:translation"/>
    <property type="evidence" value="ECO:0007669"/>
    <property type="project" value="InterPro"/>
</dbReference>
<dbReference type="SMART" id="SM00739">
    <property type="entry name" value="KOW"/>
    <property type="match status" value="1"/>
</dbReference>
<organism evidence="8 9">
    <name type="scientific">Cherax quadricarinatus</name>
    <name type="common">Australian red claw crayfish</name>
    <dbReference type="NCBI Taxonomy" id="27406"/>
    <lineage>
        <taxon>Eukaryota</taxon>
        <taxon>Metazoa</taxon>
        <taxon>Ecdysozoa</taxon>
        <taxon>Arthropoda</taxon>
        <taxon>Crustacea</taxon>
        <taxon>Multicrustacea</taxon>
        <taxon>Malacostraca</taxon>
        <taxon>Eumalacostraca</taxon>
        <taxon>Eucarida</taxon>
        <taxon>Decapoda</taxon>
        <taxon>Pleocyemata</taxon>
        <taxon>Astacidea</taxon>
        <taxon>Parastacoidea</taxon>
        <taxon>Parastacidae</taxon>
        <taxon>Cherax</taxon>
    </lineage>
</organism>
<evidence type="ECO:0000313" key="8">
    <source>
        <dbReference type="EMBL" id="KAK8721017.1"/>
    </source>
</evidence>
<dbReference type="EMBL" id="JARKIK010000137">
    <property type="protein sequence ID" value="KAK8721017.1"/>
    <property type="molecule type" value="Genomic_DNA"/>
</dbReference>